<keyword evidence="3" id="KW-1185">Reference proteome</keyword>
<name>A0AAN9X9A2_PSOTE</name>
<gene>
    <name evidence="2" type="ORF">VNO78_32149</name>
</gene>
<feature type="transmembrane region" description="Helical" evidence="1">
    <location>
        <begin position="38"/>
        <end position="57"/>
    </location>
</feature>
<dbReference type="EMBL" id="JAYMYS010000008">
    <property type="protein sequence ID" value="KAK7386071.1"/>
    <property type="molecule type" value="Genomic_DNA"/>
</dbReference>
<organism evidence="2 3">
    <name type="scientific">Psophocarpus tetragonolobus</name>
    <name type="common">Winged bean</name>
    <name type="synonym">Dolichos tetragonolobus</name>
    <dbReference type="NCBI Taxonomy" id="3891"/>
    <lineage>
        <taxon>Eukaryota</taxon>
        <taxon>Viridiplantae</taxon>
        <taxon>Streptophyta</taxon>
        <taxon>Embryophyta</taxon>
        <taxon>Tracheophyta</taxon>
        <taxon>Spermatophyta</taxon>
        <taxon>Magnoliopsida</taxon>
        <taxon>eudicotyledons</taxon>
        <taxon>Gunneridae</taxon>
        <taxon>Pentapetalae</taxon>
        <taxon>rosids</taxon>
        <taxon>fabids</taxon>
        <taxon>Fabales</taxon>
        <taxon>Fabaceae</taxon>
        <taxon>Papilionoideae</taxon>
        <taxon>50 kb inversion clade</taxon>
        <taxon>NPAAA clade</taxon>
        <taxon>indigoferoid/millettioid clade</taxon>
        <taxon>Phaseoleae</taxon>
        <taxon>Psophocarpus</taxon>
    </lineage>
</organism>
<accession>A0AAN9X9A2</accession>
<keyword evidence="1" id="KW-0472">Membrane</keyword>
<comment type="caution">
    <text evidence="2">The sequence shown here is derived from an EMBL/GenBank/DDBJ whole genome shotgun (WGS) entry which is preliminary data.</text>
</comment>
<dbReference type="PANTHER" id="PTHR34947:SF3">
    <property type="entry name" value="TRANSMEMBRANE PROTEIN"/>
    <property type="match status" value="1"/>
</dbReference>
<protein>
    <submittedName>
        <fullName evidence="2">Uncharacterized protein</fullName>
    </submittedName>
</protein>
<evidence type="ECO:0000313" key="2">
    <source>
        <dbReference type="EMBL" id="KAK7386071.1"/>
    </source>
</evidence>
<dbReference type="PANTHER" id="PTHR34947">
    <property type="entry name" value="TRANSMEMBRANE PROTEIN"/>
    <property type="match status" value="1"/>
</dbReference>
<evidence type="ECO:0000256" key="1">
    <source>
        <dbReference type="SAM" id="Phobius"/>
    </source>
</evidence>
<keyword evidence="1" id="KW-1133">Transmembrane helix</keyword>
<dbReference type="Proteomes" id="UP001386955">
    <property type="component" value="Unassembled WGS sequence"/>
</dbReference>
<reference evidence="2 3" key="1">
    <citation type="submission" date="2024-01" db="EMBL/GenBank/DDBJ databases">
        <title>The genomes of 5 underutilized Papilionoideae crops provide insights into root nodulation and disease resistanc.</title>
        <authorList>
            <person name="Jiang F."/>
        </authorList>
    </citation>
    <scope>NUCLEOTIDE SEQUENCE [LARGE SCALE GENOMIC DNA]</scope>
    <source>
        <strain evidence="2">DUOXIRENSHENG_FW03</strain>
        <tissue evidence="2">Leaves</tissue>
    </source>
</reference>
<evidence type="ECO:0000313" key="3">
    <source>
        <dbReference type="Proteomes" id="UP001386955"/>
    </source>
</evidence>
<sequence>MEFVLCFCLLCALFSSLPLLNLKPFLMQFFGDMVEKSYMFLLCNGLLVLIAMNSGLISASSPPTLPHAEFKDPHIALSAHQIESPQPQEEHHLSETLISDTHEDEEDGNALAIIPQDDHDHGVDDTQELNKKCEDFIKMMKATFSSNNLDLRPTDTFYFYQKSLVAVNY</sequence>
<proteinExistence type="predicted"/>
<dbReference type="AlphaFoldDB" id="A0AAN9X9A2"/>
<keyword evidence="1" id="KW-0812">Transmembrane</keyword>